<evidence type="ECO:0000313" key="2">
    <source>
        <dbReference type="Proteomes" id="UP000055024"/>
    </source>
</evidence>
<sequence>MIDEYDLMKLVKFVEMRENRNLSTNVYVWHERFSVSSFAFAGVVVANVENCEQRNPVAFETYLSLRLML</sequence>
<name>A0A0V1GJF8_9BILA</name>
<proteinExistence type="predicted"/>
<comment type="caution">
    <text evidence="1">The sequence shown here is derived from an EMBL/GenBank/DDBJ whole genome shotgun (WGS) entry which is preliminary data.</text>
</comment>
<accession>A0A0V1GJF8</accession>
<evidence type="ECO:0000313" key="1">
    <source>
        <dbReference type="EMBL" id="KRY98395.1"/>
    </source>
</evidence>
<gene>
    <name evidence="1" type="ORF">T11_15860</name>
</gene>
<dbReference type="Proteomes" id="UP000055024">
    <property type="component" value="Unassembled WGS sequence"/>
</dbReference>
<keyword evidence="2" id="KW-1185">Reference proteome</keyword>
<protein>
    <submittedName>
        <fullName evidence="1">Uncharacterized protein</fullName>
    </submittedName>
</protein>
<dbReference type="EMBL" id="JYDP01001395">
    <property type="protein sequence ID" value="KRY98395.1"/>
    <property type="molecule type" value="Genomic_DNA"/>
</dbReference>
<dbReference type="AlphaFoldDB" id="A0A0V1GJF8"/>
<reference evidence="1 2" key="1">
    <citation type="submission" date="2015-01" db="EMBL/GenBank/DDBJ databases">
        <title>Evolution of Trichinella species and genotypes.</title>
        <authorList>
            <person name="Korhonen P.K."/>
            <person name="Edoardo P."/>
            <person name="Giuseppe L.R."/>
            <person name="Gasser R.B."/>
        </authorList>
    </citation>
    <scope>NUCLEOTIDE SEQUENCE [LARGE SCALE GENOMIC DNA]</scope>
    <source>
        <strain evidence="1">ISS1029</strain>
    </source>
</reference>
<organism evidence="1 2">
    <name type="scientific">Trichinella zimbabwensis</name>
    <dbReference type="NCBI Taxonomy" id="268475"/>
    <lineage>
        <taxon>Eukaryota</taxon>
        <taxon>Metazoa</taxon>
        <taxon>Ecdysozoa</taxon>
        <taxon>Nematoda</taxon>
        <taxon>Enoplea</taxon>
        <taxon>Dorylaimia</taxon>
        <taxon>Trichinellida</taxon>
        <taxon>Trichinellidae</taxon>
        <taxon>Trichinella</taxon>
    </lineage>
</organism>